<proteinExistence type="predicted"/>
<name>A0A5J4XA44_9EUKA</name>
<dbReference type="EMBL" id="SNRW01000035">
    <property type="protein sequence ID" value="KAA6404037.1"/>
    <property type="molecule type" value="Genomic_DNA"/>
</dbReference>
<protein>
    <submittedName>
        <fullName evidence="1">Uncharacterized protein</fullName>
    </submittedName>
</protein>
<evidence type="ECO:0000313" key="1">
    <source>
        <dbReference type="EMBL" id="KAA6404037.1"/>
    </source>
</evidence>
<gene>
    <name evidence="1" type="ORF">EZS28_000437</name>
</gene>
<accession>A0A5J4XA44</accession>
<dbReference type="AlphaFoldDB" id="A0A5J4XA44"/>
<comment type="caution">
    <text evidence="1">The sequence shown here is derived from an EMBL/GenBank/DDBJ whole genome shotgun (WGS) entry which is preliminary data.</text>
</comment>
<organism evidence="1 2">
    <name type="scientific">Streblomastix strix</name>
    <dbReference type="NCBI Taxonomy" id="222440"/>
    <lineage>
        <taxon>Eukaryota</taxon>
        <taxon>Metamonada</taxon>
        <taxon>Preaxostyla</taxon>
        <taxon>Oxymonadida</taxon>
        <taxon>Streblomastigidae</taxon>
        <taxon>Streblomastix</taxon>
    </lineage>
</organism>
<reference evidence="1 2" key="1">
    <citation type="submission" date="2019-03" db="EMBL/GenBank/DDBJ databases">
        <title>Single cell metagenomics reveals metabolic interactions within the superorganism composed of flagellate Streblomastix strix and complex community of Bacteroidetes bacteria on its surface.</title>
        <authorList>
            <person name="Treitli S.C."/>
            <person name="Kolisko M."/>
            <person name="Husnik F."/>
            <person name="Keeling P."/>
            <person name="Hampl V."/>
        </authorList>
    </citation>
    <scope>NUCLEOTIDE SEQUENCE [LARGE SCALE GENOMIC DNA]</scope>
    <source>
        <strain evidence="1">ST1C</strain>
    </source>
</reference>
<evidence type="ECO:0000313" key="2">
    <source>
        <dbReference type="Proteomes" id="UP000324800"/>
    </source>
</evidence>
<dbReference type="Proteomes" id="UP000324800">
    <property type="component" value="Unassembled WGS sequence"/>
</dbReference>
<sequence>MSPQDSACGSISTTNYYALNYHSHPINVETNASDISIVNGVGINGTSAFYARHDHVHPQQLTYDENNTATKFIKFGGIATEVLCANGDTTTIGSKLSRSYSSGAGGYIRLCVFPTGTSTGASYIQFQIQYITNAMKTIDLVPNYTVNGIADLYGVFTAPSYVQLSYNIYYGADQLFHTHTGSYSTAEYTAWIHMISGSGSATVIVSNQSSYMTNRITEILIQDIVSSISG</sequence>